<accession>A0A7I9V0C9</accession>
<dbReference type="Gene3D" id="3.30.70.100">
    <property type="match status" value="1"/>
</dbReference>
<gene>
    <name evidence="2" type="ORF">nbrc107697_28640</name>
</gene>
<evidence type="ECO:0000313" key="3">
    <source>
        <dbReference type="Proteomes" id="UP000444980"/>
    </source>
</evidence>
<keyword evidence="2" id="KW-0503">Monooxygenase</keyword>
<dbReference type="Pfam" id="PF03992">
    <property type="entry name" value="ABM"/>
    <property type="match status" value="1"/>
</dbReference>
<dbReference type="AlphaFoldDB" id="A0A7I9V0C9"/>
<organism evidence="2 3">
    <name type="scientific">Gordonia crocea</name>
    <dbReference type="NCBI Taxonomy" id="589162"/>
    <lineage>
        <taxon>Bacteria</taxon>
        <taxon>Bacillati</taxon>
        <taxon>Actinomycetota</taxon>
        <taxon>Actinomycetes</taxon>
        <taxon>Mycobacteriales</taxon>
        <taxon>Gordoniaceae</taxon>
        <taxon>Gordonia</taxon>
    </lineage>
</organism>
<comment type="caution">
    <text evidence="2">The sequence shown here is derived from an EMBL/GenBank/DDBJ whole genome shotgun (WGS) entry which is preliminary data.</text>
</comment>
<dbReference type="InterPro" id="IPR011008">
    <property type="entry name" value="Dimeric_a/b-barrel"/>
</dbReference>
<dbReference type="Proteomes" id="UP000444980">
    <property type="component" value="Unassembled WGS sequence"/>
</dbReference>
<dbReference type="EMBL" id="BJOU01000011">
    <property type="protein sequence ID" value="GED98825.1"/>
    <property type="molecule type" value="Genomic_DNA"/>
</dbReference>
<dbReference type="SUPFAM" id="SSF54909">
    <property type="entry name" value="Dimeric alpha+beta barrel"/>
    <property type="match status" value="1"/>
</dbReference>
<evidence type="ECO:0000259" key="1">
    <source>
        <dbReference type="Pfam" id="PF03992"/>
    </source>
</evidence>
<proteinExistence type="predicted"/>
<reference evidence="3" key="1">
    <citation type="submission" date="2019-06" db="EMBL/GenBank/DDBJ databases">
        <title>Gordonia isolated from sludge of a wastewater treatment plant.</title>
        <authorList>
            <person name="Tamura T."/>
            <person name="Aoyama K."/>
            <person name="Kang Y."/>
            <person name="Saito S."/>
            <person name="Akiyama N."/>
            <person name="Yazawa K."/>
            <person name="Gonoi T."/>
            <person name="Mikami Y."/>
        </authorList>
    </citation>
    <scope>NUCLEOTIDE SEQUENCE [LARGE SCALE GENOMIC DNA]</scope>
    <source>
        <strain evidence="3">NBRC 107697</strain>
    </source>
</reference>
<sequence length="104" mass="11623">MIYSSSDSTPSVSVIELKGRLICEDDAEVETVSRYLSRHVELTRAEAGCLHFEVVPTENPRVWSVVERFADQPAFDAHQARVRASDWGKATAGIKRDYAITRAV</sequence>
<protein>
    <submittedName>
        <fullName evidence="2">Antibiotic biosynthesis monooxygenase</fullName>
    </submittedName>
</protein>
<dbReference type="OrthoDB" id="9812192at2"/>
<evidence type="ECO:0000313" key="2">
    <source>
        <dbReference type="EMBL" id="GED98825.1"/>
    </source>
</evidence>
<keyword evidence="2" id="KW-0560">Oxidoreductase</keyword>
<dbReference type="GO" id="GO:0004497">
    <property type="term" value="F:monooxygenase activity"/>
    <property type="evidence" value="ECO:0007669"/>
    <property type="project" value="UniProtKB-KW"/>
</dbReference>
<dbReference type="InterPro" id="IPR007138">
    <property type="entry name" value="ABM_dom"/>
</dbReference>
<feature type="domain" description="ABM" evidence="1">
    <location>
        <begin position="30"/>
        <end position="81"/>
    </location>
</feature>
<keyword evidence="3" id="KW-1185">Reference proteome</keyword>
<name>A0A7I9V0C9_9ACTN</name>